<dbReference type="Proteomes" id="UP000241769">
    <property type="component" value="Unassembled WGS sequence"/>
</dbReference>
<dbReference type="EMBL" id="MDYQ01000047">
    <property type="protein sequence ID" value="PRP85324.1"/>
    <property type="molecule type" value="Genomic_DNA"/>
</dbReference>
<keyword evidence="1" id="KW-0472">Membrane</keyword>
<keyword evidence="3" id="KW-1185">Reference proteome</keyword>
<name>A0A2P6NMX9_9EUKA</name>
<gene>
    <name evidence="2" type="ORF">PROFUN_06926</name>
</gene>
<protein>
    <submittedName>
        <fullName evidence="2">Uncharacterized protein</fullName>
    </submittedName>
</protein>
<keyword evidence="1" id="KW-0812">Transmembrane</keyword>
<dbReference type="AlphaFoldDB" id="A0A2P6NMX9"/>
<dbReference type="InterPro" id="IPR013901">
    <property type="entry name" value="Anthrone_oxy"/>
</dbReference>
<feature type="transmembrane region" description="Helical" evidence="1">
    <location>
        <begin position="114"/>
        <end position="139"/>
    </location>
</feature>
<dbReference type="InParanoid" id="A0A2P6NMX9"/>
<feature type="transmembrane region" description="Helical" evidence="1">
    <location>
        <begin position="38"/>
        <end position="62"/>
    </location>
</feature>
<proteinExistence type="predicted"/>
<evidence type="ECO:0000313" key="3">
    <source>
        <dbReference type="Proteomes" id="UP000241769"/>
    </source>
</evidence>
<accession>A0A2P6NMX9</accession>
<sequence>MHTRSFSFGLPWARKVAHITTHKNKNTMNYINLDYLRVSSVVLSSMTTALMISISYLTVPVIRCRPAALNGKQRGDCWRQMFIHGADVIPPWIGGSAVVMALTAYGLFDTNRRTFYIIGSVCHAGVGLITPAIMLGTGLRDRLLRTVKKEDAEEEMNKVIFDFRMFHGARTTVGMFATLVTAYELVNFR</sequence>
<organism evidence="2 3">
    <name type="scientific">Planoprotostelium fungivorum</name>
    <dbReference type="NCBI Taxonomy" id="1890364"/>
    <lineage>
        <taxon>Eukaryota</taxon>
        <taxon>Amoebozoa</taxon>
        <taxon>Evosea</taxon>
        <taxon>Variosea</taxon>
        <taxon>Cavosteliida</taxon>
        <taxon>Cavosteliaceae</taxon>
        <taxon>Planoprotostelium</taxon>
    </lineage>
</organism>
<dbReference type="Pfam" id="PF08592">
    <property type="entry name" value="Anthrone_oxy"/>
    <property type="match status" value="1"/>
</dbReference>
<feature type="transmembrane region" description="Helical" evidence="1">
    <location>
        <begin position="82"/>
        <end position="108"/>
    </location>
</feature>
<reference evidence="2 3" key="1">
    <citation type="journal article" date="2018" name="Genome Biol. Evol.">
        <title>Multiple Roots of Fruiting Body Formation in Amoebozoa.</title>
        <authorList>
            <person name="Hillmann F."/>
            <person name="Forbes G."/>
            <person name="Novohradska S."/>
            <person name="Ferling I."/>
            <person name="Riege K."/>
            <person name="Groth M."/>
            <person name="Westermann M."/>
            <person name="Marz M."/>
            <person name="Spaller T."/>
            <person name="Winckler T."/>
            <person name="Schaap P."/>
            <person name="Glockner G."/>
        </authorList>
    </citation>
    <scope>NUCLEOTIDE SEQUENCE [LARGE SCALE GENOMIC DNA]</scope>
    <source>
        <strain evidence="2 3">Jena</strain>
    </source>
</reference>
<evidence type="ECO:0000313" key="2">
    <source>
        <dbReference type="EMBL" id="PRP85324.1"/>
    </source>
</evidence>
<keyword evidence="1" id="KW-1133">Transmembrane helix</keyword>
<evidence type="ECO:0000256" key="1">
    <source>
        <dbReference type="SAM" id="Phobius"/>
    </source>
</evidence>
<comment type="caution">
    <text evidence="2">The sequence shown here is derived from an EMBL/GenBank/DDBJ whole genome shotgun (WGS) entry which is preliminary data.</text>
</comment>